<reference evidence="2" key="1">
    <citation type="journal article" date="2020" name="Phytopathology">
        <title>Genome Sequence Resources of Colletotrichum truncatum, C. plurivorum, C. musicola, and C. sojae: Four Species Pathogenic to Soybean (Glycine max).</title>
        <authorList>
            <person name="Rogerio F."/>
            <person name="Boufleur T.R."/>
            <person name="Ciampi-Guillardi M."/>
            <person name="Sukno S.A."/>
            <person name="Thon M.R."/>
            <person name="Massola Junior N.S."/>
            <person name="Baroncelli R."/>
        </authorList>
    </citation>
    <scope>NUCLEOTIDE SEQUENCE</scope>
    <source>
        <strain evidence="2">LFN0074</strain>
    </source>
</reference>
<dbReference type="EMBL" id="WIGM01000105">
    <property type="protein sequence ID" value="KAF6840028.1"/>
    <property type="molecule type" value="Genomic_DNA"/>
</dbReference>
<gene>
    <name evidence="2" type="ORF">CMUS01_04077</name>
</gene>
<evidence type="ECO:0000256" key="1">
    <source>
        <dbReference type="SAM" id="MobiDB-lite"/>
    </source>
</evidence>
<protein>
    <submittedName>
        <fullName evidence="2">Uncharacterized protein</fullName>
    </submittedName>
</protein>
<evidence type="ECO:0000313" key="2">
    <source>
        <dbReference type="EMBL" id="KAF6840028.1"/>
    </source>
</evidence>
<evidence type="ECO:0000313" key="3">
    <source>
        <dbReference type="Proteomes" id="UP000639643"/>
    </source>
</evidence>
<dbReference type="AlphaFoldDB" id="A0A8H6U1M5"/>
<proteinExistence type="predicted"/>
<comment type="caution">
    <text evidence="2">The sequence shown here is derived from an EMBL/GenBank/DDBJ whole genome shotgun (WGS) entry which is preliminary data.</text>
</comment>
<sequence>MEELVVAFRERRLNTKKKTSRKQLWVEMAIKINDEKWFPRHHVTPASLSNKHDTEKNRYDLWASIAFKSGNRPDDEGKVTCSIESRNAFLLHNPKGDWIFERGLPRYEIYREIWDEGMGNGDEIRTAEELGLTQEVDADVEDEEDDVRCIGGAP</sequence>
<dbReference type="Proteomes" id="UP000639643">
    <property type="component" value="Unassembled WGS sequence"/>
</dbReference>
<feature type="compositionally biased region" description="Acidic residues" evidence="1">
    <location>
        <begin position="136"/>
        <end position="146"/>
    </location>
</feature>
<keyword evidence="3" id="KW-1185">Reference proteome</keyword>
<dbReference type="OrthoDB" id="10519397at2759"/>
<organism evidence="2 3">
    <name type="scientific">Colletotrichum musicola</name>
    <dbReference type="NCBI Taxonomy" id="2175873"/>
    <lineage>
        <taxon>Eukaryota</taxon>
        <taxon>Fungi</taxon>
        <taxon>Dikarya</taxon>
        <taxon>Ascomycota</taxon>
        <taxon>Pezizomycotina</taxon>
        <taxon>Sordariomycetes</taxon>
        <taxon>Hypocreomycetidae</taxon>
        <taxon>Glomerellales</taxon>
        <taxon>Glomerellaceae</taxon>
        <taxon>Colletotrichum</taxon>
        <taxon>Colletotrichum orchidearum species complex</taxon>
    </lineage>
</organism>
<name>A0A8H6U1M5_9PEZI</name>
<accession>A0A8H6U1M5</accession>
<feature type="region of interest" description="Disordered" evidence="1">
    <location>
        <begin position="134"/>
        <end position="154"/>
    </location>
</feature>